<evidence type="ECO:0000313" key="4">
    <source>
        <dbReference type="Proteomes" id="UP000504608"/>
    </source>
</evidence>
<protein>
    <submittedName>
        <fullName evidence="5">Uncharacterized protein LOC111485023</fullName>
    </submittedName>
</protein>
<name>A0A6J1JED0_CUCMA</name>
<dbReference type="InterPro" id="IPR025520">
    <property type="entry name" value="DUF4408"/>
</dbReference>
<keyword evidence="2" id="KW-0472">Membrane</keyword>
<dbReference type="GeneID" id="111485023"/>
<gene>
    <name evidence="5" type="primary">LOC111485023</name>
</gene>
<feature type="domain" description="DUF4408" evidence="3">
    <location>
        <begin position="1"/>
        <end position="31"/>
    </location>
</feature>
<evidence type="ECO:0000313" key="5">
    <source>
        <dbReference type="RefSeq" id="XP_022987481.1"/>
    </source>
</evidence>
<feature type="region of interest" description="Disordered" evidence="1">
    <location>
        <begin position="89"/>
        <end position="197"/>
    </location>
</feature>
<evidence type="ECO:0000256" key="1">
    <source>
        <dbReference type="SAM" id="MobiDB-lite"/>
    </source>
</evidence>
<dbReference type="OrthoDB" id="1685070at2759"/>
<dbReference type="PANTHER" id="PTHR33098:SF53">
    <property type="entry name" value="OS05G0540900 PROTEIN"/>
    <property type="match status" value="1"/>
</dbReference>
<evidence type="ECO:0000256" key="2">
    <source>
        <dbReference type="SAM" id="Phobius"/>
    </source>
</evidence>
<feature type="compositionally biased region" description="Basic and acidic residues" evidence="1">
    <location>
        <begin position="107"/>
        <end position="122"/>
    </location>
</feature>
<dbReference type="KEGG" id="cmax:111485023"/>
<dbReference type="Pfam" id="PF05553">
    <property type="entry name" value="DUF761"/>
    <property type="match status" value="1"/>
</dbReference>
<dbReference type="Proteomes" id="UP000504608">
    <property type="component" value="Unplaced"/>
</dbReference>
<evidence type="ECO:0000259" key="3">
    <source>
        <dbReference type="Pfam" id="PF14364"/>
    </source>
</evidence>
<proteinExistence type="predicted"/>
<keyword evidence="4" id="KW-1185">Reference proteome</keyword>
<dbReference type="AlphaFoldDB" id="A0A6J1JED0"/>
<dbReference type="InterPro" id="IPR008480">
    <property type="entry name" value="DUF761_pln"/>
</dbReference>
<reference evidence="5" key="1">
    <citation type="submission" date="2025-08" db="UniProtKB">
        <authorList>
            <consortium name="RefSeq"/>
        </authorList>
    </citation>
    <scope>IDENTIFICATION</scope>
    <source>
        <tissue evidence="5">Young leaves</tissue>
    </source>
</reference>
<organism evidence="4 5">
    <name type="scientific">Cucurbita maxima</name>
    <name type="common">Pumpkin</name>
    <name type="synonym">Winter squash</name>
    <dbReference type="NCBI Taxonomy" id="3661"/>
    <lineage>
        <taxon>Eukaryota</taxon>
        <taxon>Viridiplantae</taxon>
        <taxon>Streptophyta</taxon>
        <taxon>Embryophyta</taxon>
        <taxon>Tracheophyta</taxon>
        <taxon>Spermatophyta</taxon>
        <taxon>Magnoliopsida</taxon>
        <taxon>eudicotyledons</taxon>
        <taxon>Gunneridae</taxon>
        <taxon>Pentapetalae</taxon>
        <taxon>rosids</taxon>
        <taxon>fabids</taxon>
        <taxon>Cucurbitales</taxon>
        <taxon>Cucurbitaceae</taxon>
        <taxon>Cucurbiteae</taxon>
        <taxon>Cucurbita</taxon>
    </lineage>
</organism>
<accession>A0A6J1JED0</accession>
<dbReference type="Pfam" id="PF14364">
    <property type="entry name" value="DUF4408"/>
    <property type="match status" value="1"/>
</dbReference>
<feature type="transmembrane region" description="Helical" evidence="2">
    <location>
        <begin position="12"/>
        <end position="33"/>
    </location>
</feature>
<keyword evidence="2" id="KW-1133">Transmembrane helix</keyword>
<dbReference type="RefSeq" id="XP_022987481.1">
    <property type="nucleotide sequence ID" value="XM_023131713.1"/>
</dbReference>
<dbReference type="PANTHER" id="PTHR33098">
    <property type="entry name" value="COTTON FIBER (DUF761)"/>
    <property type="match status" value="1"/>
</dbReference>
<keyword evidence="2" id="KW-0812">Transmembrane</keyword>
<sequence length="230" mass="25919">MWTSITTWFTPSSLFILVNAVIATIAITSRFTADKSHHLHGGPVLLRPPSFLERVRSFNFSPYNYDHNPDPVPGPGPSMLERLKSITLNRSDSVREPETAPPAAEQIPEKTHHDHSISRSKSETQTQTPATSLRRRLQKSLSEKLPWASFTTAQSETGELVSEIERRRPSTARAEIGEPETQEGGGGGDDEDDKEVDVRADDFINKFKQQLKLQRLESLLRYRDMVKGKK</sequence>